<keyword evidence="10" id="KW-1185">Reference proteome</keyword>
<evidence type="ECO:0000256" key="6">
    <source>
        <dbReference type="ARBA" id="ARBA00033409"/>
    </source>
</evidence>
<dbReference type="SUPFAM" id="SSF50249">
    <property type="entry name" value="Nucleic acid-binding proteins"/>
    <property type="match status" value="1"/>
</dbReference>
<accession>A0A2W7RNX3</accession>
<keyword evidence="3 7" id="KW-0227">DNA damage</keyword>
<organism evidence="9 10">
    <name type="scientific">Hydrotalea sandarakina</name>
    <dbReference type="NCBI Taxonomy" id="1004304"/>
    <lineage>
        <taxon>Bacteria</taxon>
        <taxon>Pseudomonadati</taxon>
        <taxon>Bacteroidota</taxon>
        <taxon>Chitinophagia</taxon>
        <taxon>Chitinophagales</taxon>
        <taxon>Chitinophagaceae</taxon>
        <taxon>Hydrotalea</taxon>
    </lineage>
</organism>
<comment type="caution">
    <text evidence="9">The sequence shown here is derived from an EMBL/GenBank/DDBJ whole genome shotgun (WGS) entry which is preliminary data.</text>
</comment>
<dbReference type="Gene3D" id="2.40.50.140">
    <property type="entry name" value="Nucleic acid-binding proteins"/>
    <property type="match status" value="1"/>
</dbReference>
<dbReference type="PANTHER" id="PTHR33991:SF1">
    <property type="entry name" value="DNA REPAIR PROTEIN RECO"/>
    <property type="match status" value="1"/>
</dbReference>
<evidence type="ECO:0000256" key="5">
    <source>
        <dbReference type="ARBA" id="ARBA00023204"/>
    </source>
</evidence>
<evidence type="ECO:0000256" key="1">
    <source>
        <dbReference type="ARBA" id="ARBA00007452"/>
    </source>
</evidence>
<dbReference type="Pfam" id="PF11967">
    <property type="entry name" value="RecO_N"/>
    <property type="match status" value="1"/>
</dbReference>
<dbReference type="GO" id="GO:0043590">
    <property type="term" value="C:bacterial nucleoid"/>
    <property type="evidence" value="ECO:0007669"/>
    <property type="project" value="TreeGrafter"/>
</dbReference>
<dbReference type="Proteomes" id="UP000249720">
    <property type="component" value="Unassembled WGS sequence"/>
</dbReference>
<dbReference type="PANTHER" id="PTHR33991">
    <property type="entry name" value="DNA REPAIR PROTEIN RECO"/>
    <property type="match status" value="1"/>
</dbReference>
<dbReference type="HAMAP" id="MF_00201">
    <property type="entry name" value="RecO"/>
    <property type="match status" value="1"/>
</dbReference>
<reference evidence="9 10" key="1">
    <citation type="submission" date="2018-06" db="EMBL/GenBank/DDBJ databases">
        <title>Genomic Encyclopedia of Archaeal and Bacterial Type Strains, Phase II (KMG-II): from individual species to whole genera.</title>
        <authorList>
            <person name="Goeker M."/>
        </authorList>
    </citation>
    <scope>NUCLEOTIDE SEQUENCE [LARGE SCALE GENOMIC DNA]</scope>
    <source>
        <strain evidence="9 10">DSM 23241</strain>
    </source>
</reference>
<dbReference type="GO" id="GO:0006302">
    <property type="term" value="P:double-strand break repair"/>
    <property type="evidence" value="ECO:0007669"/>
    <property type="project" value="TreeGrafter"/>
</dbReference>
<comment type="similarity">
    <text evidence="1 7">Belongs to the RecO family.</text>
</comment>
<evidence type="ECO:0000259" key="8">
    <source>
        <dbReference type="Pfam" id="PF11967"/>
    </source>
</evidence>
<evidence type="ECO:0000256" key="4">
    <source>
        <dbReference type="ARBA" id="ARBA00023172"/>
    </source>
</evidence>
<protein>
    <recommendedName>
        <fullName evidence="2 7">DNA repair protein RecO</fullName>
    </recommendedName>
    <alternativeName>
        <fullName evidence="6 7">Recombination protein O</fullName>
    </alternativeName>
</protein>
<keyword evidence="4 7" id="KW-0233">DNA recombination</keyword>
<dbReference type="Gene3D" id="1.20.1440.120">
    <property type="entry name" value="Recombination protein O, C-terminal domain"/>
    <property type="match status" value="1"/>
</dbReference>
<dbReference type="EMBL" id="QKZV01000009">
    <property type="protein sequence ID" value="PZX60656.1"/>
    <property type="molecule type" value="Genomic_DNA"/>
</dbReference>
<dbReference type="InterPro" id="IPR042242">
    <property type="entry name" value="RecO_C"/>
</dbReference>
<dbReference type="InterPro" id="IPR022572">
    <property type="entry name" value="DNA_rep/recomb_RecO_N"/>
</dbReference>
<dbReference type="OrthoDB" id="9789152at2"/>
<evidence type="ECO:0000256" key="2">
    <source>
        <dbReference type="ARBA" id="ARBA00021310"/>
    </source>
</evidence>
<evidence type="ECO:0000256" key="3">
    <source>
        <dbReference type="ARBA" id="ARBA00022763"/>
    </source>
</evidence>
<dbReference type="InterPro" id="IPR012340">
    <property type="entry name" value="NA-bd_OB-fold"/>
</dbReference>
<evidence type="ECO:0000313" key="9">
    <source>
        <dbReference type="EMBL" id="PZX60656.1"/>
    </source>
</evidence>
<gene>
    <name evidence="7" type="primary">recO</name>
    <name evidence="9" type="ORF">LX80_02433</name>
</gene>
<sequence length="248" mass="28441">MVFSTKGIVLKTTRYGDTSIITQIYTELFGIQSYLVKGVYQAGKRKPAQNIYFQPAAILSLEVYHQPQKQLQFIKEFSWAYVYNQVLTNVKRHSVTLYVVELLQHCLQQPEAHVELFYLTETVLQLADTGSEKLMANLPIYYTLQTAAILGFQIQGNYTAHTPLLDLQEGYYTENYPQHVYVMETEAAEAVSQFLQIPAEHINTIENISLNHGIRRNILQSLQTFLQLHIFGYGKLKSLDILQEILSA</sequence>
<dbReference type="NCBIfam" id="TIGR00613">
    <property type="entry name" value="reco"/>
    <property type="match status" value="1"/>
</dbReference>
<proteinExistence type="inferred from homology"/>
<dbReference type="InterPro" id="IPR003717">
    <property type="entry name" value="RecO"/>
</dbReference>
<dbReference type="GO" id="GO:0006310">
    <property type="term" value="P:DNA recombination"/>
    <property type="evidence" value="ECO:0007669"/>
    <property type="project" value="UniProtKB-UniRule"/>
</dbReference>
<feature type="domain" description="DNA replication/recombination mediator RecO N-terminal" evidence="8">
    <location>
        <begin position="1"/>
        <end position="80"/>
    </location>
</feature>
<evidence type="ECO:0000256" key="7">
    <source>
        <dbReference type="HAMAP-Rule" id="MF_00201"/>
    </source>
</evidence>
<dbReference type="AlphaFoldDB" id="A0A2W7RNX3"/>
<comment type="function">
    <text evidence="7">Involved in DNA repair and RecF pathway recombination.</text>
</comment>
<dbReference type="Pfam" id="PF02565">
    <property type="entry name" value="RecO_C"/>
    <property type="match status" value="1"/>
</dbReference>
<keyword evidence="5 7" id="KW-0234">DNA repair</keyword>
<dbReference type="RefSeq" id="WP_111296842.1">
    <property type="nucleotide sequence ID" value="NZ_QKZV01000009.1"/>
</dbReference>
<evidence type="ECO:0000313" key="10">
    <source>
        <dbReference type="Proteomes" id="UP000249720"/>
    </source>
</evidence>
<name>A0A2W7RNX3_9BACT</name>